<feature type="transmembrane region" description="Helical" evidence="9">
    <location>
        <begin position="263"/>
        <end position="292"/>
    </location>
</feature>
<evidence type="ECO:0000256" key="3">
    <source>
        <dbReference type="ARBA" id="ARBA00022692"/>
    </source>
</evidence>
<feature type="transmembrane region" description="Helical" evidence="9">
    <location>
        <begin position="159"/>
        <end position="176"/>
    </location>
</feature>
<evidence type="ECO:0000256" key="9">
    <source>
        <dbReference type="SAM" id="Phobius"/>
    </source>
</evidence>
<evidence type="ECO:0000256" key="2">
    <source>
        <dbReference type="ARBA" id="ARBA00022475"/>
    </source>
</evidence>
<dbReference type="Proteomes" id="UP000308365">
    <property type="component" value="Unassembled WGS sequence"/>
</dbReference>
<sequence length="389" mass="43181">LVFRPQSNSSATKSHALLELNGLLKDISSNLEGGNSLVFDYHQGRTKPVRAPGCFTSFLVVLSFHVAEHWRNMERANLSRGIEFELLGLTSDPWLLRLLFMVFLGKYTITLLGNLIMFIMIHVECHLAHTRSLSFLDFCYSSTVVPQTLVNFLAKRKVISYPGCMAQMFFYAGFATSERYLVAAMAYDHYAAICNPLLYSIAMSPEVCASLIVGSYSAGFLSSLIHMSCIFSLKFCGAHVVTHFCDGPPILSPSRVDTSLCEILLFIFAGFNLLSCTLTILVSYLFILITILRRNSAQGRFKAISTCASHFAAVCRFYGTTLHVPAPQVQPLPDPRPHGCCDLHSGDPNAEPPYLLSEKQGCERSFKKGLGKENNGMIFSVHHHISLEN</sequence>
<dbReference type="GO" id="GO:0004984">
    <property type="term" value="F:olfactory receptor activity"/>
    <property type="evidence" value="ECO:0007669"/>
    <property type="project" value="InterPro"/>
</dbReference>
<dbReference type="AlphaFoldDB" id="A0A4U1EM61"/>
<evidence type="ECO:0000256" key="1">
    <source>
        <dbReference type="ARBA" id="ARBA00004651"/>
    </source>
</evidence>
<evidence type="ECO:0000256" key="7">
    <source>
        <dbReference type="ARBA" id="ARBA00023170"/>
    </source>
</evidence>
<dbReference type="EMBL" id="RWIC01001121">
    <property type="protein sequence ID" value="TKC37569.1"/>
    <property type="molecule type" value="Genomic_DNA"/>
</dbReference>
<feature type="transmembrane region" description="Helical" evidence="9">
    <location>
        <begin position="94"/>
        <end position="121"/>
    </location>
</feature>
<accession>A0A4U1EM61</accession>
<feature type="non-terminal residue" evidence="11">
    <location>
        <position position="1"/>
    </location>
</feature>
<evidence type="ECO:0000259" key="10">
    <source>
        <dbReference type="PROSITE" id="PS50262"/>
    </source>
</evidence>
<dbReference type="Pfam" id="PF13853">
    <property type="entry name" value="7tm_4"/>
    <property type="match status" value="1"/>
</dbReference>
<reference evidence="12" key="1">
    <citation type="journal article" date="2019" name="IScience">
        <title>Narwhal Genome Reveals Long-Term Low Genetic Diversity despite Current Large Abundance Size.</title>
        <authorList>
            <person name="Westbury M.V."/>
            <person name="Petersen B."/>
            <person name="Garde E."/>
            <person name="Heide-Jorgensen M.P."/>
            <person name="Lorenzen E.D."/>
        </authorList>
    </citation>
    <scope>NUCLEOTIDE SEQUENCE [LARGE SCALE GENOMIC DNA]</scope>
</reference>
<feature type="transmembrane region" description="Helical" evidence="9">
    <location>
        <begin position="197"/>
        <end position="218"/>
    </location>
</feature>
<dbReference type="InterPro" id="IPR000725">
    <property type="entry name" value="Olfact_rcpt"/>
</dbReference>
<dbReference type="FunFam" id="1.20.1070.10:FF:000015">
    <property type="entry name" value="Olfactory receptor"/>
    <property type="match status" value="1"/>
</dbReference>
<evidence type="ECO:0000256" key="5">
    <source>
        <dbReference type="ARBA" id="ARBA00023040"/>
    </source>
</evidence>
<comment type="subcellular location">
    <subcellularLocation>
        <location evidence="1">Cell membrane</location>
        <topology evidence="1">Multi-pass membrane protein</topology>
    </subcellularLocation>
</comment>
<feature type="domain" description="G-protein coupled receptors family 1 profile" evidence="10">
    <location>
        <begin position="132"/>
        <end position="306"/>
    </location>
</feature>
<keyword evidence="2" id="KW-1003">Cell membrane</keyword>
<dbReference type="InterPro" id="IPR017452">
    <property type="entry name" value="GPCR_Rhodpsn_7TM"/>
</dbReference>
<evidence type="ECO:0000256" key="6">
    <source>
        <dbReference type="ARBA" id="ARBA00023136"/>
    </source>
</evidence>
<keyword evidence="8" id="KW-0807">Transducer</keyword>
<protein>
    <recommendedName>
        <fullName evidence="10">G-protein coupled receptors family 1 profile domain-containing protein</fullName>
    </recommendedName>
</protein>
<gene>
    <name evidence="11" type="ORF">EI555_012804</name>
</gene>
<keyword evidence="5" id="KW-0297">G-protein coupled receptor</keyword>
<keyword evidence="4 9" id="KW-1133">Transmembrane helix</keyword>
<dbReference type="PROSITE" id="PS50262">
    <property type="entry name" value="G_PROTEIN_RECEP_F1_2"/>
    <property type="match status" value="1"/>
</dbReference>
<evidence type="ECO:0000256" key="4">
    <source>
        <dbReference type="ARBA" id="ARBA00022989"/>
    </source>
</evidence>
<name>A0A4U1EM61_MONMO</name>
<dbReference type="GO" id="GO:0005886">
    <property type="term" value="C:plasma membrane"/>
    <property type="evidence" value="ECO:0007669"/>
    <property type="project" value="UniProtKB-SubCell"/>
</dbReference>
<dbReference type="PRINTS" id="PR00245">
    <property type="entry name" value="OLFACTORYR"/>
</dbReference>
<keyword evidence="6 9" id="KW-0472">Membrane</keyword>
<keyword evidence="3 9" id="KW-0812">Transmembrane</keyword>
<comment type="caution">
    <text evidence="11">The sequence shown here is derived from an EMBL/GenBank/DDBJ whole genome shotgun (WGS) entry which is preliminary data.</text>
</comment>
<keyword evidence="7" id="KW-0675">Receptor</keyword>
<organism evidence="11 12">
    <name type="scientific">Monodon monoceros</name>
    <name type="common">Narwhal</name>
    <name type="synonym">Ceratodon monodon</name>
    <dbReference type="NCBI Taxonomy" id="40151"/>
    <lineage>
        <taxon>Eukaryota</taxon>
        <taxon>Metazoa</taxon>
        <taxon>Chordata</taxon>
        <taxon>Craniata</taxon>
        <taxon>Vertebrata</taxon>
        <taxon>Euteleostomi</taxon>
        <taxon>Mammalia</taxon>
        <taxon>Eutheria</taxon>
        <taxon>Laurasiatheria</taxon>
        <taxon>Artiodactyla</taxon>
        <taxon>Whippomorpha</taxon>
        <taxon>Cetacea</taxon>
        <taxon>Odontoceti</taxon>
        <taxon>Monodontidae</taxon>
        <taxon>Monodon</taxon>
    </lineage>
</organism>
<evidence type="ECO:0000256" key="8">
    <source>
        <dbReference type="ARBA" id="ARBA00023224"/>
    </source>
</evidence>
<dbReference type="PANTHER" id="PTHR48018">
    <property type="entry name" value="OLFACTORY RECEPTOR"/>
    <property type="match status" value="1"/>
</dbReference>
<dbReference type="SUPFAM" id="SSF81321">
    <property type="entry name" value="Family A G protein-coupled receptor-like"/>
    <property type="match status" value="1"/>
</dbReference>
<evidence type="ECO:0000313" key="11">
    <source>
        <dbReference type="EMBL" id="TKC37569.1"/>
    </source>
</evidence>
<dbReference type="Gene3D" id="1.20.1070.10">
    <property type="entry name" value="Rhodopsin 7-helix transmembrane proteins"/>
    <property type="match status" value="1"/>
</dbReference>
<proteinExistence type="predicted"/>
<evidence type="ECO:0000313" key="12">
    <source>
        <dbReference type="Proteomes" id="UP000308365"/>
    </source>
</evidence>
<dbReference type="GO" id="GO:0004930">
    <property type="term" value="F:G protein-coupled receptor activity"/>
    <property type="evidence" value="ECO:0007669"/>
    <property type="project" value="UniProtKB-KW"/>
</dbReference>